<organism evidence="1 2">
    <name type="scientific">Trifolium pratense</name>
    <name type="common">Red clover</name>
    <dbReference type="NCBI Taxonomy" id="57577"/>
    <lineage>
        <taxon>Eukaryota</taxon>
        <taxon>Viridiplantae</taxon>
        <taxon>Streptophyta</taxon>
        <taxon>Embryophyta</taxon>
        <taxon>Tracheophyta</taxon>
        <taxon>Spermatophyta</taxon>
        <taxon>Magnoliopsida</taxon>
        <taxon>eudicotyledons</taxon>
        <taxon>Gunneridae</taxon>
        <taxon>Pentapetalae</taxon>
        <taxon>rosids</taxon>
        <taxon>fabids</taxon>
        <taxon>Fabales</taxon>
        <taxon>Fabaceae</taxon>
        <taxon>Papilionoideae</taxon>
        <taxon>50 kb inversion clade</taxon>
        <taxon>NPAAA clade</taxon>
        <taxon>Hologalegina</taxon>
        <taxon>IRL clade</taxon>
        <taxon>Trifolieae</taxon>
        <taxon>Trifolium</taxon>
    </lineage>
</organism>
<proteinExistence type="predicted"/>
<accession>A0ACB0K7N0</accession>
<sequence length="130" mass="14271">MELQDTAASKITIGLPLGLALLFACLIFICVLFCCLLHWNKLKLLSPYSSEVISSQAQTQADLTSSPQKPAFPFVMMKQSYAESLPVLMPGDEIPKFIAMACPCKPPTDESITIHVDKEETNDFSSDNPC</sequence>
<reference evidence="1" key="1">
    <citation type="submission" date="2023-10" db="EMBL/GenBank/DDBJ databases">
        <authorList>
            <person name="Rodriguez Cubillos JULIANA M."/>
            <person name="De Vega J."/>
        </authorList>
    </citation>
    <scope>NUCLEOTIDE SEQUENCE</scope>
</reference>
<keyword evidence="2" id="KW-1185">Reference proteome</keyword>
<gene>
    <name evidence="1" type="ORF">MILVUS5_LOCUS19766</name>
</gene>
<dbReference type="Proteomes" id="UP001177021">
    <property type="component" value="Unassembled WGS sequence"/>
</dbReference>
<evidence type="ECO:0000313" key="2">
    <source>
        <dbReference type="Proteomes" id="UP001177021"/>
    </source>
</evidence>
<dbReference type="EMBL" id="CASHSV030000206">
    <property type="protein sequence ID" value="CAJ2652261.1"/>
    <property type="molecule type" value="Genomic_DNA"/>
</dbReference>
<protein>
    <submittedName>
        <fullName evidence="1">Uncharacterized protein</fullName>
    </submittedName>
</protein>
<evidence type="ECO:0000313" key="1">
    <source>
        <dbReference type="EMBL" id="CAJ2652261.1"/>
    </source>
</evidence>
<comment type="caution">
    <text evidence="1">The sequence shown here is derived from an EMBL/GenBank/DDBJ whole genome shotgun (WGS) entry which is preliminary data.</text>
</comment>
<name>A0ACB0K7N0_TRIPR</name>